<dbReference type="AlphaFoldDB" id="W2C0T6"/>
<evidence type="ECO:0000259" key="2">
    <source>
        <dbReference type="Pfam" id="PF22221"/>
    </source>
</evidence>
<dbReference type="Pfam" id="PF22221">
    <property type="entry name" value="NigD_N-like"/>
    <property type="match status" value="1"/>
</dbReference>
<dbReference type="PROSITE" id="PS51257">
    <property type="entry name" value="PROKAR_LIPOPROTEIN"/>
    <property type="match status" value="1"/>
</dbReference>
<dbReference type="InterPro" id="IPR053994">
    <property type="entry name" value="NigD-like_OB"/>
</dbReference>
<evidence type="ECO:0000313" key="3">
    <source>
        <dbReference type="EMBL" id="ETK00643.1"/>
    </source>
</evidence>
<keyword evidence="1" id="KW-0732">Signal</keyword>
<proteinExistence type="predicted"/>
<dbReference type="PATRIC" id="fig|1411148.3.peg.2345"/>
<feature type="domain" description="NigD-like OB" evidence="2">
    <location>
        <begin position="27"/>
        <end position="104"/>
    </location>
</feature>
<sequence length="266" mass="29774">MKGMNKTMAWIAAALLLACTTSCLEGGSNSVESDTVGIIRRESKEGKMVMDNPFPYGPFYSPTLSKLNEGACVLVHFTLDRDAAENSSTVVRSRGYSTVTISAQAEVEKYRIARFSDPGAPDTGKVLKDEVPIKNPANLVRGYVRGYLFVEHVLNQPSDQRNEWYLTYNPDAKAQTYLGKRTYDIYLRTTKRTTGTKTAVDMAVNSAYFIKSYFEEIARKEKSSGNNEAFYVRFNYVSGFQNGKPVWSRIERAMPVQISDILSNKG</sequence>
<accession>W2C0T6</accession>
<reference evidence="3 4" key="1">
    <citation type="submission" date="2013-11" db="EMBL/GenBank/DDBJ databases">
        <title>Single cell genomics of uncultured Tannerella BU063 (oral taxon 286).</title>
        <authorList>
            <person name="Beall C.J."/>
            <person name="Campbell A.G."/>
            <person name="Griffen A.L."/>
            <person name="Podar M."/>
            <person name="Leys E.J."/>
        </authorList>
    </citation>
    <scope>NUCLEOTIDE SEQUENCE [LARGE SCALE GENOMIC DNA]</scope>
    <source>
        <strain evidence="3">Cell 2</strain>
    </source>
</reference>
<comment type="caution">
    <text evidence="3">The sequence shown here is derived from an EMBL/GenBank/DDBJ whole genome shotgun (WGS) entry which is preliminary data.</text>
</comment>
<feature type="signal peptide" evidence="1">
    <location>
        <begin position="1"/>
        <end position="24"/>
    </location>
</feature>
<evidence type="ECO:0000313" key="4">
    <source>
        <dbReference type="Proteomes" id="UP000018837"/>
    </source>
</evidence>
<evidence type="ECO:0000256" key="1">
    <source>
        <dbReference type="SAM" id="SignalP"/>
    </source>
</evidence>
<name>W2C0T6_9BACT</name>
<dbReference type="Proteomes" id="UP000018837">
    <property type="component" value="Unassembled WGS sequence"/>
</dbReference>
<organism evidence="3 4">
    <name type="scientific">Tannerella sp. oral taxon BU063 isolate Cell 2</name>
    <dbReference type="NCBI Taxonomy" id="1411148"/>
    <lineage>
        <taxon>Bacteria</taxon>
        <taxon>Pseudomonadati</taxon>
        <taxon>Bacteroidota</taxon>
        <taxon>Bacteroidia</taxon>
        <taxon>Bacteroidales</taxon>
        <taxon>Tannerellaceae</taxon>
        <taxon>Tannerella</taxon>
    </lineage>
</organism>
<gene>
    <name evidence="3" type="ORF">N425_13935</name>
</gene>
<feature type="chain" id="PRO_5004812379" description="NigD-like OB domain-containing protein" evidence="1">
    <location>
        <begin position="25"/>
        <end position="266"/>
    </location>
</feature>
<protein>
    <recommendedName>
        <fullName evidence="2">NigD-like OB domain-containing protein</fullName>
    </recommendedName>
</protein>
<dbReference type="EMBL" id="AYUF01000498">
    <property type="protein sequence ID" value="ETK00643.1"/>
    <property type="molecule type" value="Genomic_DNA"/>
</dbReference>